<gene>
    <name evidence="3" type="ORF">HINF_LOCUS57300</name>
    <name evidence="2" type="ORF">HINF_LOCUS7217</name>
</gene>
<evidence type="ECO:0000313" key="2">
    <source>
        <dbReference type="EMBL" id="CAI9919572.1"/>
    </source>
</evidence>
<keyword evidence="1" id="KW-0812">Transmembrane</keyword>
<reference evidence="3 4" key="2">
    <citation type="submission" date="2024-07" db="EMBL/GenBank/DDBJ databases">
        <authorList>
            <person name="Akdeniz Z."/>
        </authorList>
    </citation>
    <scope>NUCLEOTIDE SEQUENCE [LARGE SCALE GENOMIC DNA]</scope>
</reference>
<proteinExistence type="predicted"/>
<evidence type="ECO:0000256" key="1">
    <source>
        <dbReference type="SAM" id="Phobius"/>
    </source>
</evidence>
<name>A0AA86TLV3_9EUKA</name>
<organism evidence="2">
    <name type="scientific">Hexamita inflata</name>
    <dbReference type="NCBI Taxonomy" id="28002"/>
    <lineage>
        <taxon>Eukaryota</taxon>
        <taxon>Metamonada</taxon>
        <taxon>Diplomonadida</taxon>
        <taxon>Hexamitidae</taxon>
        <taxon>Hexamitinae</taxon>
        <taxon>Hexamita</taxon>
    </lineage>
</organism>
<keyword evidence="1" id="KW-0472">Membrane</keyword>
<dbReference type="Proteomes" id="UP001642409">
    <property type="component" value="Unassembled WGS sequence"/>
</dbReference>
<keyword evidence="1" id="KW-1133">Transmembrane helix</keyword>
<dbReference type="EMBL" id="CAXDID020000315">
    <property type="protein sequence ID" value="CAL6075631.1"/>
    <property type="molecule type" value="Genomic_DNA"/>
</dbReference>
<protein>
    <submittedName>
        <fullName evidence="2">Cysteine-rich membrane protein 2</fullName>
    </submittedName>
    <submittedName>
        <fullName evidence="3">Cysteine-rich_membrane protein 2</fullName>
    </submittedName>
</protein>
<keyword evidence="4" id="KW-1185">Reference proteome</keyword>
<dbReference type="AlphaFoldDB" id="A0AA86TLV3"/>
<feature type="transmembrane region" description="Helical" evidence="1">
    <location>
        <begin position="160"/>
        <end position="182"/>
    </location>
</feature>
<evidence type="ECO:0000313" key="3">
    <source>
        <dbReference type="EMBL" id="CAL6075631.1"/>
    </source>
</evidence>
<evidence type="ECO:0000313" key="4">
    <source>
        <dbReference type="Proteomes" id="UP001642409"/>
    </source>
</evidence>
<sequence>MTEEHNTYTRKIKIDHAEVQPYRDTPLIVTDDQLQAVTGANAIPLMPNTVWCVSSQEKVYGFINGEINDKRVTLQQIRSGAVVKSQTVVNGKTLNVFPAVINQPKVTWCEDIFCMCEAPEFEKCQTCVGCMNFVCGLGLCFGSCCCYGKSRPDCADVCGAGYLMFLASFVGYGEVLGCIVGYKMCCKKK</sequence>
<reference evidence="2" key="1">
    <citation type="submission" date="2023-06" db="EMBL/GenBank/DDBJ databases">
        <authorList>
            <person name="Kurt Z."/>
        </authorList>
    </citation>
    <scope>NUCLEOTIDE SEQUENCE</scope>
</reference>
<accession>A0AA86TLV3</accession>
<dbReference type="EMBL" id="CATOUU010000181">
    <property type="protein sequence ID" value="CAI9919572.1"/>
    <property type="molecule type" value="Genomic_DNA"/>
</dbReference>
<comment type="caution">
    <text evidence="2">The sequence shown here is derived from an EMBL/GenBank/DDBJ whole genome shotgun (WGS) entry which is preliminary data.</text>
</comment>